<comment type="similarity">
    <text evidence="2 4">Belongs to the class-I pyridoxal-phosphate-dependent aminotransferase family.</text>
</comment>
<evidence type="ECO:0000313" key="8">
    <source>
        <dbReference type="Proteomes" id="UP001161247"/>
    </source>
</evidence>
<evidence type="ECO:0000256" key="3">
    <source>
        <dbReference type="ARBA" id="ARBA00022898"/>
    </source>
</evidence>
<evidence type="ECO:0000256" key="2">
    <source>
        <dbReference type="ARBA" id="ARBA00007441"/>
    </source>
</evidence>
<keyword evidence="3 4" id="KW-0663">Pyridoxal phosphate</keyword>
<evidence type="ECO:0000256" key="5">
    <source>
        <dbReference type="PIRSR" id="PIRSR000517-1"/>
    </source>
</evidence>
<dbReference type="Proteomes" id="UP001161247">
    <property type="component" value="Chromosome 1"/>
</dbReference>
<dbReference type="Gene3D" id="3.40.640.10">
    <property type="entry name" value="Type I PLP-dependent aspartate aminotransferase-like (Major domain)"/>
    <property type="match status" value="1"/>
</dbReference>
<dbReference type="GO" id="GO:0004838">
    <property type="term" value="F:L-tyrosine-2-oxoglutarate transaminase activity"/>
    <property type="evidence" value="ECO:0007669"/>
    <property type="project" value="TreeGrafter"/>
</dbReference>
<dbReference type="SUPFAM" id="SSF53383">
    <property type="entry name" value="PLP-dependent transferases"/>
    <property type="match status" value="1"/>
</dbReference>
<sequence>MGSEMENGNSSKKWSFKGNELLMKSSALSVRSALNMLMENLNPDDPRTVIPLGHGDPSAFPSFRTAPEAEKAVSDALSSAKYNGYASTVGILPARKAVAEHLSHDLPYKLSPDDVFITSGCYQAIEAILTVLARPNANILIPKPGFPYYEARAIFSDIEYRYFDLLPEKDWEVDLDEVEAIADENTVAMAIINPGNPCGYVYKFEHLKRIAETARKLGILVISDEVYYHLTFGSNPFVPMGVFGSIAPVITVGSISKRWMVPGWRLGWLVTNDPNNILKQYGVVDSIIGFLNISTDPATFIQGALSQVLEMTKADFFAKVKDLLRDTAELCYSKLKEISCLTCPRKPEGGLFVMARLNLSLLENIEDDVDFCLKLSKEESVIVLPGITLGVKNWLRVTFAVEPSSLVDGLNRMKAFCERHAAKKQKKVVSSEKRP</sequence>
<dbReference type="NCBIfam" id="TIGR01265">
    <property type="entry name" value="tyr_nico_aTase"/>
    <property type="match status" value="1"/>
</dbReference>
<gene>
    <name evidence="7" type="ORF">OLC1_LOCUS1699</name>
</gene>
<evidence type="ECO:0000313" key="7">
    <source>
        <dbReference type="EMBL" id="CAI9089340.1"/>
    </source>
</evidence>
<accession>A0AAV1C3F8</accession>
<dbReference type="AlphaFoldDB" id="A0AAV1C3F8"/>
<organism evidence="7 8">
    <name type="scientific">Oldenlandia corymbosa var. corymbosa</name>
    <dbReference type="NCBI Taxonomy" id="529605"/>
    <lineage>
        <taxon>Eukaryota</taxon>
        <taxon>Viridiplantae</taxon>
        <taxon>Streptophyta</taxon>
        <taxon>Embryophyta</taxon>
        <taxon>Tracheophyta</taxon>
        <taxon>Spermatophyta</taxon>
        <taxon>Magnoliopsida</taxon>
        <taxon>eudicotyledons</taxon>
        <taxon>Gunneridae</taxon>
        <taxon>Pentapetalae</taxon>
        <taxon>asterids</taxon>
        <taxon>lamiids</taxon>
        <taxon>Gentianales</taxon>
        <taxon>Rubiaceae</taxon>
        <taxon>Rubioideae</taxon>
        <taxon>Spermacoceae</taxon>
        <taxon>Hedyotis-Oldenlandia complex</taxon>
        <taxon>Oldenlandia</taxon>
    </lineage>
</organism>
<dbReference type="EMBL" id="OX459118">
    <property type="protein sequence ID" value="CAI9089340.1"/>
    <property type="molecule type" value="Genomic_DNA"/>
</dbReference>
<dbReference type="InterPro" id="IPR005958">
    <property type="entry name" value="TyrNic_aminoTrfase"/>
</dbReference>
<dbReference type="PANTHER" id="PTHR45744:SF11">
    <property type="entry name" value="TYROSINE AMINOTRANSFERASE"/>
    <property type="match status" value="1"/>
</dbReference>
<dbReference type="InterPro" id="IPR004839">
    <property type="entry name" value="Aminotransferase_I/II_large"/>
</dbReference>
<dbReference type="CDD" id="cd00609">
    <property type="entry name" value="AAT_like"/>
    <property type="match status" value="1"/>
</dbReference>
<dbReference type="InterPro" id="IPR015421">
    <property type="entry name" value="PyrdxlP-dep_Trfase_major"/>
</dbReference>
<evidence type="ECO:0000259" key="6">
    <source>
        <dbReference type="Pfam" id="PF00155"/>
    </source>
</evidence>
<dbReference type="FunFam" id="3.40.640.10:FF:000048">
    <property type="entry name" value="tyrosine aminotransferase"/>
    <property type="match status" value="1"/>
</dbReference>
<reference evidence="7" key="1">
    <citation type="submission" date="2023-03" db="EMBL/GenBank/DDBJ databases">
        <authorList>
            <person name="Julca I."/>
        </authorList>
    </citation>
    <scope>NUCLEOTIDE SEQUENCE</scope>
</reference>
<dbReference type="Gene3D" id="3.90.1150.10">
    <property type="entry name" value="Aspartate Aminotransferase, domain 1"/>
    <property type="match status" value="1"/>
</dbReference>
<dbReference type="InterPro" id="IPR015424">
    <property type="entry name" value="PyrdxlP-dep_Trfase"/>
</dbReference>
<evidence type="ECO:0000256" key="4">
    <source>
        <dbReference type="PIRNR" id="PIRNR000517"/>
    </source>
</evidence>
<dbReference type="Pfam" id="PF00155">
    <property type="entry name" value="Aminotran_1_2"/>
    <property type="match status" value="1"/>
</dbReference>
<proteinExistence type="inferred from homology"/>
<feature type="domain" description="Aminotransferase class I/classII large" evidence="6">
    <location>
        <begin position="48"/>
        <end position="402"/>
    </location>
</feature>
<dbReference type="GO" id="GO:0030170">
    <property type="term" value="F:pyridoxal phosphate binding"/>
    <property type="evidence" value="ECO:0007669"/>
    <property type="project" value="InterPro"/>
</dbReference>
<dbReference type="GO" id="GO:0006572">
    <property type="term" value="P:L-tyrosine catabolic process"/>
    <property type="evidence" value="ECO:0007669"/>
    <property type="project" value="TreeGrafter"/>
</dbReference>
<dbReference type="PANTHER" id="PTHR45744">
    <property type="entry name" value="TYROSINE AMINOTRANSFERASE"/>
    <property type="match status" value="1"/>
</dbReference>
<feature type="modified residue" description="N6-(pyridoxal phosphate)lysine" evidence="5">
    <location>
        <position position="257"/>
    </location>
</feature>
<comment type="cofactor">
    <cofactor evidence="1 4 5">
        <name>pyridoxal 5'-phosphate</name>
        <dbReference type="ChEBI" id="CHEBI:597326"/>
    </cofactor>
</comment>
<protein>
    <submittedName>
        <fullName evidence="7">OLC1v1023903C3</fullName>
    </submittedName>
</protein>
<keyword evidence="8" id="KW-1185">Reference proteome</keyword>
<evidence type="ECO:0000256" key="1">
    <source>
        <dbReference type="ARBA" id="ARBA00001933"/>
    </source>
</evidence>
<dbReference type="PIRSF" id="PIRSF000517">
    <property type="entry name" value="Tyr_transaminase"/>
    <property type="match status" value="1"/>
</dbReference>
<name>A0AAV1C3F8_OLDCO</name>
<dbReference type="InterPro" id="IPR015422">
    <property type="entry name" value="PyrdxlP-dep_Trfase_small"/>
</dbReference>